<dbReference type="Proteomes" id="UP000772434">
    <property type="component" value="Unassembled WGS sequence"/>
</dbReference>
<dbReference type="Gene3D" id="3.30.559.10">
    <property type="entry name" value="Chloramphenicol acetyltransferase-like domain"/>
    <property type="match status" value="2"/>
</dbReference>
<protein>
    <submittedName>
        <fullName evidence="1">Uncharacterized protein</fullName>
    </submittedName>
</protein>
<sequence length="449" mass="49833">MDDWYGVRYVSSTFGYVVKTVDVPALDIAAKEVADKWRLIAGRVEWETEKKSYQIRVPLSNSLPEDYPLTKFTTEKMTSTELPIALVDDESAQFLEKPPVTYFRHPTTPSFLHDYASKSSPILSIHVSLMANCACVGVTVPHGIFDGTGMGQIIKALNCALNNIPWTPPSLTGSSIMTDRLKELRESESIPDPSLATIQSAFSSASIKNALYVLKHVAWEKCWHGLKGGAIFLGPNVVERIVTCVKTQAAEEGKGWVSTGDIVVAFLLKAAYLEEEHWTAHNPLTIAHLISLRRVLADTNPELEDYSHNAVLTSALPPLTAQQISSMSLYDLALMYRKSIDSTRKISFIQGYVKWLASIGGQILPPKGDIWLFSNQIVTGVDKLDLGSETLAFWHWTLPFTLAPDHTFILNKFKGGYIIDPVIGIRLSRWKAMQKVLESLQEGKSLVVV</sequence>
<name>A0A9P5U330_9AGAR</name>
<evidence type="ECO:0000313" key="1">
    <source>
        <dbReference type="EMBL" id="KAF9064099.1"/>
    </source>
</evidence>
<comment type="caution">
    <text evidence="1">The sequence shown here is derived from an EMBL/GenBank/DDBJ whole genome shotgun (WGS) entry which is preliminary data.</text>
</comment>
<proteinExistence type="predicted"/>
<dbReference type="AlphaFoldDB" id="A0A9P5U330"/>
<keyword evidence="2" id="KW-1185">Reference proteome</keyword>
<evidence type="ECO:0000313" key="2">
    <source>
        <dbReference type="Proteomes" id="UP000772434"/>
    </source>
</evidence>
<accession>A0A9P5U330</accession>
<gene>
    <name evidence="1" type="ORF">BDP27DRAFT_1230977</name>
</gene>
<dbReference type="InterPro" id="IPR023213">
    <property type="entry name" value="CAT-like_dom_sf"/>
</dbReference>
<reference evidence="1" key="1">
    <citation type="submission" date="2020-11" db="EMBL/GenBank/DDBJ databases">
        <authorList>
            <consortium name="DOE Joint Genome Institute"/>
            <person name="Ahrendt S."/>
            <person name="Riley R."/>
            <person name="Andreopoulos W."/>
            <person name="Labutti K."/>
            <person name="Pangilinan J."/>
            <person name="Ruiz-Duenas F.J."/>
            <person name="Barrasa J.M."/>
            <person name="Sanchez-Garcia M."/>
            <person name="Camarero S."/>
            <person name="Miyauchi S."/>
            <person name="Serrano A."/>
            <person name="Linde D."/>
            <person name="Babiker R."/>
            <person name="Drula E."/>
            <person name="Ayuso-Fernandez I."/>
            <person name="Pacheco R."/>
            <person name="Padilla G."/>
            <person name="Ferreira P."/>
            <person name="Barriuso J."/>
            <person name="Kellner H."/>
            <person name="Castanera R."/>
            <person name="Alfaro M."/>
            <person name="Ramirez L."/>
            <person name="Pisabarro A.G."/>
            <person name="Kuo A."/>
            <person name="Tritt A."/>
            <person name="Lipzen A."/>
            <person name="He G."/>
            <person name="Yan M."/>
            <person name="Ng V."/>
            <person name="Cullen D."/>
            <person name="Martin F."/>
            <person name="Rosso M.-N."/>
            <person name="Henrissat B."/>
            <person name="Hibbett D."/>
            <person name="Martinez A.T."/>
            <person name="Grigoriev I.V."/>
        </authorList>
    </citation>
    <scope>NUCLEOTIDE SEQUENCE</scope>
    <source>
        <strain evidence="1">AH 40177</strain>
    </source>
</reference>
<dbReference type="EMBL" id="JADNRY010000131">
    <property type="protein sequence ID" value="KAF9064099.1"/>
    <property type="molecule type" value="Genomic_DNA"/>
</dbReference>
<dbReference type="OrthoDB" id="21502at2759"/>
<organism evidence="1 2">
    <name type="scientific">Rhodocollybia butyracea</name>
    <dbReference type="NCBI Taxonomy" id="206335"/>
    <lineage>
        <taxon>Eukaryota</taxon>
        <taxon>Fungi</taxon>
        <taxon>Dikarya</taxon>
        <taxon>Basidiomycota</taxon>
        <taxon>Agaricomycotina</taxon>
        <taxon>Agaricomycetes</taxon>
        <taxon>Agaricomycetidae</taxon>
        <taxon>Agaricales</taxon>
        <taxon>Marasmiineae</taxon>
        <taxon>Omphalotaceae</taxon>
        <taxon>Rhodocollybia</taxon>
    </lineage>
</organism>